<dbReference type="RefSeq" id="WP_346760190.1">
    <property type="nucleotide sequence ID" value="NZ_JAUJEB010000005.1"/>
</dbReference>
<keyword evidence="2" id="KW-1003">Cell membrane</keyword>
<evidence type="ECO:0000256" key="7">
    <source>
        <dbReference type="ARBA" id="ARBA00023136"/>
    </source>
</evidence>
<dbReference type="Pfam" id="PF18967">
    <property type="entry name" value="PycTM"/>
    <property type="match status" value="1"/>
</dbReference>
<evidence type="ECO:0000256" key="8">
    <source>
        <dbReference type="SAM" id="Phobius"/>
    </source>
</evidence>
<protein>
    <submittedName>
        <fullName evidence="10">DUF5706 domain-containing protein</fullName>
    </submittedName>
</protein>
<comment type="subcellular location">
    <subcellularLocation>
        <location evidence="1">Cell membrane</location>
    </subcellularLocation>
</comment>
<accession>A0ABT8LAT2</accession>
<feature type="transmembrane region" description="Helical" evidence="8">
    <location>
        <begin position="374"/>
        <end position="393"/>
    </location>
</feature>
<dbReference type="EMBL" id="JAUJEB010000005">
    <property type="protein sequence ID" value="MDN5214852.1"/>
    <property type="molecule type" value="Genomic_DNA"/>
</dbReference>
<evidence type="ECO:0000313" key="10">
    <source>
        <dbReference type="EMBL" id="MDN5214852.1"/>
    </source>
</evidence>
<name>A0ABT8LAT2_9BACT</name>
<evidence type="ECO:0000256" key="3">
    <source>
        <dbReference type="ARBA" id="ARBA00022692"/>
    </source>
</evidence>
<evidence type="ECO:0000256" key="5">
    <source>
        <dbReference type="ARBA" id="ARBA00022989"/>
    </source>
</evidence>
<comment type="caution">
    <text evidence="10">The sequence shown here is derived from an EMBL/GenBank/DDBJ whole genome shotgun (WGS) entry which is preliminary data.</text>
</comment>
<feature type="transmembrane region" description="Helical" evidence="8">
    <location>
        <begin position="253"/>
        <end position="273"/>
    </location>
</feature>
<evidence type="ECO:0000259" key="9">
    <source>
        <dbReference type="Pfam" id="PF18967"/>
    </source>
</evidence>
<gene>
    <name evidence="10" type="ORF">QQ020_22420</name>
</gene>
<keyword evidence="3 8" id="KW-0812">Transmembrane</keyword>
<proteinExistence type="predicted"/>
<evidence type="ECO:0000256" key="1">
    <source>
        <dbReference type="ARBA" id="ARBA00004236"/>
    </source>
</evidence>
<keyword evidence="5 8" id="KW-1133">Transmembrane helix</keyword>
<keyword evidence="7 8" id="KW-0472">Membrane</keyword>
<keyword evidence="11" id="KW-1185">Reference proteome</keyword>
<dbReference type="InterPro" id="IPR043760">
    <property type="entry name" value="PycTM_dom"/>
</dbReference>
<organism evidence="10 11">
    <name type="scientific">Agaribacillus aureus</name>
    <dbReference type="NCBI Taxonomy" id="3051825"/>
    <lineage>
        <taxon>Bacteria</taxon>
        <taxon>Pseudomonadati</taxon>
        <taxon>Bacteroidota</taxon>
        <taxon>Cytophagia</taxon>
        <taxon>Cytophagales</taxon>
        <taxon>Splendidivirgaceae</taxon>
        <taxon>Agaribacillus</taxon>
    </lineage>
</organism>
<evidence type="ECO:0000313" key="11">
    <source>
        <dbReference type="Proteomes" id="UP001172083"/>
    </source>
</evidence>
<evidence type="ECO:0000256" key="2">
    <source>
        <dbReference type="ARBA" id="ARBA00022475"/>
    </source>
</evidence>
<feature type="transmembrane region" description="Helical" evidence="8">
    <location>
        <begin position="279"/>
        <end position="300"/>
    </location>
</feature>
<keyword evidence="4" id="KW-0547">Nucleotide-binding</keyword>
<dbReference type="Proteomes" id="UP001172083">
    <property type="component" value="Unassembled WGS sequence"/>
</dbReference>
<sequence>MNTYHHLSSPGERLISIVYEFAEKELKNEDDSIYNLKIFCLDQQIKELKRVSTRLTPGDHRLLALAMSVIMKTMDWKDTSPLIEAISGKMDPEESWLQQTMAVSNNENTTDHALMQDIAYGLYGKKSFFRYENLLRNYIQKVKNEKYDDEQWLNYLGDLLRNHQYQSAYGDEYYTAGLENNLMTLGKMKKKLEKRKDTWLERALKVDESGLKEIKKKYAKIMDRPERGIETLFRLTSKNHYTLNAMVDRKSNILISINAIILSIVLGTLLGRINDDPHLILPVAMILITNLTSIVLAILATRPDKTHGNNAQAGFHHLLFYGNFKDMEEKSYVDGLNELMNNGEKLYESISRDIYYLGLHLDRKFDFVRKSFNTFMYGIILSVITFVICHLFFGDLAM</sequence>
<evidence type="ECO:0000256" key="6">
    <source>
        <dbReference type="ARBA" id="ARBA00023118"/>
    </source>
</evidence>
<keyword evidence="6" id="KW-0051">Antiviral defense</keyword>
<reference evidence="10" key="1">
    <citation type="submission" date="2023-06" db="EMBL/GenBank/DDBJ databases">
        <title>Genomic of Agaribacillus aureum.</title>
        <authorList>
            <person name="Wang G."/>
        </authorList>
    </citation>
    <scope>NUCLEOTIDE SEQUENCE</scope>
    <source>
        <strain evidence="10">BMA12</strain>
    </source>
</reference>
<evidence type="ECO:0000256" key="4">
    <source>
        <dbReference type="ARBA" id="ARBA00022741"/>
    </source>
</evidence>
<feature type="domain" description="Pycsar effector protein" evidence="9">
    <location>
        <begin position="232"/>
        <end position="388"/>
    </location>
</feature>